<evidence type="ECO:0000256" key="1">
    <source>
        <dbReference type="SAM" id="SignalP"/>
    </source>
</evidence>
<feature type="chain" id="PRO_5006633505" evidence="1">
    <location>
        <begin position="20"/>
        <end position="294"/>
    </location>
</feature>
<dbReference type="RefSeq" id="WP_062039211.1">
    <property type="nucleotide sequence ID" value="NZ_DF968182.1"/>
</dbReference>
<organism evidence="2">
    <name type="scientific">Lentimicrobium saccharophilum</name>
    <dbReference type="NCBI Taxonomy" id="1678841"/>
    <lineage>
        <taxon>Bacteria</taxon>
        <taxon>Pseudomonadati</taxon>
        <taxon>Bacteroidota</taxon>
        <taxon>Bacteroidia</taxon>
        <taxon>Bacteroidales</taxon>
        <taxon>Lentimicrobiaceae</taxon>
        <taxon>Lentimicrobium</taxon>
    </lineage>
</organism>
<sequence length="294" mass="31960">MKRLLIVCGFALLSGLMFSSCTKEEDEPVPPAIAFNQQAGFVTGDVTASYGDTLRFGIILQGNGTDNIVKFGIKANDQVLLDSTINTQSFVFNFYTTKSIADQEVWVFTATDIAGNKKEETITITGEFGPINAYTTILMGAQDNVDAESFLSFSENQATKYFQATAFQNQEKIDIFCFFENTVSHQNMMSLGSPGSNITGVFEGASSPDNYTTKNLTNFFKTELTAAQFDAIENDAVIIDAYNADEARKKASVLTAGDVYAIKIQSGLYGLIKVIAVSGEETGTLEIAVKIQKQ</sequence>
<feature type="signal peptide" evidence="1">
    <location>
        <begin position="1"/>
        <end position="19"/>
    </location>
</feature>
<protein>
    <submittedName>
        <fullName evidence="2">Uncharacterized protein</fullName>
    </submittedName>
</protein>
<keyword evidence="1" id="KW-0732">Signal</keyword>
<evidence type="ECO:0000313" key="3">
    <source>
        <dbReference type="Proteomes" id="UP000053091"/>
    </source>
</evidence>
<name>A0A0S7C272_9BACT</name>
<dbReference type="Proteomes" id="UP000053091">
    <property type="component" value="Unassembled WGS sequence"/>
</dbReference>
<dbReference type="AlphaFoldDB" id="A0A0S7C272"/>
<proteinExistence type="predicted"/>
<reference evidence="2" key="1">
    <citation type="journal article" date="2015" name="Genome Announc.">
        <title>Draft Genome Sequence of Bacteroidales Strain TBC1, a Novel Isolate from a Methanogenic Wastewater Treatment System.</title>
        <authorList>
            <person name="Tourlousse D.M."/>
            <person name="Matsuura N."/>
            <person name="Sun L."/>
            <person name="Toyonaga M."/>
            <person name="Kuroda K."/>
            <person name="Ohashi A."/>
            <person name="Cruz R."/>
            <person name="Yamaguchi T."/>
            <person name="Sekiguchi Y."/>
        </authorList>
    </citation>
    <scope>NUCLEOTIDE SEQUENCE [LARGE SCALE GENOMIC DNA]</scope>
    <source>
        <strain evidence="2">TBC1</strain>
    </source>
</reference>
<accession>A0A0S7C272</accession>
<gene>
    <name evidence="2" type="ORF">TBC1_11955</name>
</gene>
<dbReference type="EMBL" id="DF968182">
    <property type="protein sequence ID" value="GAP42815.1"/>
    <property type="molecule type" value="Genomic_DNA"/>
</dbReference>
<dbReference type="STRING" id="1678841.TBC1_11955"/>
<keyword evidence="3" id="KW-1185">Reference proteome</keyword>
<dbReference type="PROSITE" id="PS51257">
    <property type="entry name" value="PROKAR_LIPOPROTEIN"/>
    <property type="match status" value="1"/>
</dbReference>
<evidence type="ECO:0000313" key="2">
    <source>
        <dbReference type="EMBL" id="GAP42815.1"/>
    </source>
</evidence>